<dbReference type="AlphaFoldDB" id="A0A6G9Z6A3"/>
<dbReference type="SUPFAM" id="SSF50978">
    <property type="entry name" value="WD40 repeat-like"/>
    <property type="match status" value="2"/>
</dbReference>
<evidence type="ECO:0000256" key="2">
    <source>
        <dbReference type="ARBA" id="ARBA00022737"/>
    </source>
</evidence>
<gene>
    <name evidence="6" type="ORF">F6W96_23995</name>
</gene>
<accession>A0A6G9Z6A3</accession>
<dbReference type="RefSeq" id="WP_167488229.1">
    <property type="nucleotide sequence ID" value="NZ_CP046173.1"/>
</dbReference>
<reference evidence="6 7" key="1">
    <citation type="journal article" date="2019" name="ACS Chem. Biol.">
        <title>Identification and Mobilization of a Cryptic Antibiotic Biosynthesis Gene Locus from a Human-Pathogenic Nocardia Isolate.</title>
        <authorList>
            <person name="Herisse M."/>
            <person name="Ishida K."/>
            <person name="Porter J.L."/>
            <person name="Howden B."/>
            <person name="Hertweck C."/>
            <person name="Stinear T.P."/>
            <person name="Pidot S.J."/>
        </authorList>
    </citation>
    <scope>NUCLEOTIDE SEQUENCE [LARGE SCALE GENOMIC DNA]</scope>
    <source>
        <strain evidence="6 7">AUSMDU00012715</strain>
    </source>
</reference>
<dbReference type="InterPro" id="IPR001680">
    <property type="entry name" value="WD40_rpt"/>
</dbReference>
<feature type="repeat" description="WD" evidence="3">
    <location>
        <begin position="1066"/>
        <end position="1099"/>
    </location>
</feature>
<protein>
    <recommendedName>
        <fullName evidence="5">Novel STAND NTPase 1 domain-containing protein</fullName>
    </recommendedName>
</protein>
<evidence type="ECO:0000256" key="1">
    <source>
        <dbReference type="ARBA" id="ARBA00022574"/>
    </source>
</evidence>
<keyword evidence="4" id="KW-1133">Transmembrane helix</keyword>
<organism evidence="6 7">
    <name type="scientific">Nocardia terpenica</name>
    <dbReference type="NCBI Taxonomy" id="455432"/>
    <lineage>
        <taxon>Bacteria</taxon>
        <taxon>Bacillati</taxon>
        <taxon>Actinomycetota</taxon>
        <taxon>Actinomycetes</taxon>
        <taxon>Mycobacteriales</taxon>
        <taxon>Nocardiaceae</taxon>
        <taxon>Nocardia</taxon>
    </lineage>
</organism>
<feature type="repeat" description="WD" evidence="3">
    <location>
        <begin position="664"/>
        <end position="705"/>
    </location>
</feature>
<sequence>MVAAGARQRFAERLTALFGIAGSPTIKSVVRRANTRSIPGASPVTVQRISDWRRGNRVPATFESVLPALSVLIADAKERPQDETVDGTLLDLGRWRIAWQQAKNDQGVLALRVREPDHPPYRGLSPYRAEDADLYFGRDTVREAVLEAVATVERDGEIPRLVLVVGVSGAGKSSLLAAGLQANPQARAPILLSPGARPSDTLRAALGRARVDRDTLLLIDQGEELFTLCENGADRRAFVDELQRRTAPDAARPVTAVLAIRSDFFNDLIQYPLLAKAMKDASVIVGAMTEAELRDAVVGPALACGLKAEPALVDVILRDLDAATSDDGKAALLPLLSHVLEATWSRRQGRTLTLQAYRDAGGMAGSVAATAERAWSGLTDDEKRFARAILMTLTVVGPRSVTRNRVSHRAIVDESTDPALTETVIARLVDARLVMVHDGELELLHDAVPRVWPRMAEWVAEEKEFGPARHRIEEDARAWSAAGEPAELLYDAKRLETVDVVTGSGGSINRIAREFVAESVRRQRELSTRRRMVRAAAVLLVVAVLVAAVLAIIQRHAVLRERADAEVTALIHESQRTANFDPVVSARMALAAYRIRPDDPETQARLLATQSGPVIHASAERHAGKISGLAFHAAHRLLASAGDDAQVRLWSLTGDVFTAVGDGLRGHSRSVTSVAFAPDGGVLASASYDGTVRLWDVRDPKQPRALGILNVFAPALSIVYAADGRSIIVGCEDGGLTLIDVADPAAPRPIERIPAHADAIRALAVSLDGTLVASGGDDYTIRIWSIAEPGRIGPLGAPLAAGSAVHALAFGEDDHLAVGTASGTVRMWTLADRAAPREFGLPQTLHYAAVDALLFGPGGQMASGSADGTVCLWQQTAAGFQPFGRPVGGNRGAVSALQLTVMDDAHLISAGADGRVRFWTRPSADIPVATDTPFTSMDLDDSGTHMVTGGADGRFQVWTVAHDRIAPAGEARADLPPYHGVRVEIRPDGAVLAAADTQGGGVQLWGLRDPARPVPLGGLLPLRTRYFAGTGFTPDGKVLVTGDDDFSIRLWDVADPAHPHPLGTAAADTTRSFRSLAISPDGTLVAAGGGDAAISLWDIGDPRRPVLRARLTGHEGPVSTLVFAADGRHLFSGGDDESIRSWDIGELSGGRAPSMVVRTASVTDLSIDGSGRRLVSAGVDQTVRLWDIGDPARPIPLGSSISTDIGSRWFVRFDRTGGHRVLGIADWASERWTTDPAEVAAQLCRTSVVGPDPGSAADPAVSLAGIDLCPK</sequence>
<dbReference type="PROSITE" id="PS00678">
    <property type="entry name" value="WD_REPEATS_1"/>
    <property type="match status" value="5"/>
</dbReference>
<dbReference type="SUPFAM" id="SSF52540">
    <property type="entry name" value="P-loop containing nucleoside triphosphate hydrolases"/>
    <property type="match status" value="1"/>
</dbReference>
<dbReference type="InterPro" id="IPR049052">
    <property type="entry name" value="nSTAND1"/>
</dbReference>
<proteinExistence type="predicted"/>
<feature type="repeat" description="WD" evidence="3">
    <location>
        <begin position="619"/>
        <end position="652"/>
    </location>
</feature>
<feature type="repeat" description="WD" evidence="3">
    <location>
        <begin position="1155"/>
        <end position="1188"/>
    </location>
</feature>
<dbReference type="PRINTS" id="PR00320">
    <property type="entry name" value="GPROTEINBRPT"/>
</dbReference>
<dbReference type="PANTHER" id="PTHR44129">
    <property type="entry name" value="WD REPEAT-CONTAINING PROTEIN POP1"/>
    <property type="match status" value="1"/>
</dbReference>
<dbReference type="InterPro" id="IPR027417">
    <property type="entry name" value="P-loop_NTPase"/>
</dbReference>
<dbReference type="Proteomes" id="UP000500953">
    <property type="component" value="Chromosome"/>
</dbReference>
<feature type="transmembrane region" description="Helical" evidence="4">
    <location>
        <begin position="532"/>
        <end position="553"/>
    </location>
</feature>
<keyword evidence="4" id="KW-0812">Transmembrane</keyword>
<dbReference type="InterPro" id="IPR050349">
    <property type="entry name" value="WD_LIS1/nudF_dynein_reg"/>
</dbReference>
<evidence type="ECO:0000259" key="5">
    <source>
        <dbReference type="Pfam" id="PF20703"/>
    </source>
</evidence>
<keyword evidence="2" id="KW-0677">Repeat</keyword>
<keyword evidence="1 3" id="KW-0853">WD repeat</keyword>
<dbReference type="InterPro" id="IPR019775">
    <property type="entry name" value="WD40_repeat_CS"/>
</dbReference>
<dbReference type="CDD" id="cd00200">
    <property type="entry name" value="WD40"/>
    <property type="match status" value="1"/>
</dbReference>
<evidence type="ECO:0000313" key="7">
    <source>
        <dbReference type="Proteomes" id="UP000500953"/>
    </source>
</evidence>
<keyword evidence="4" id="KW-0472">Membrane</keyword>
<dbReference type="PROSITE" id="PS50082">
    <property type="entry name" value="WD_REPEATS_2"/>
    <property type="match status" value="7"/>
</dbReference>
<dbReference type="Gene3D" id="2.130.10.10">
    <property type="entry name" value="YVTN repeat-like/Quinoprotein amine dehydrogenase"/>
    <property type="match status" value="3"/>
</dbReference>
<evidence type="ECO:0000313" key="6">
    <source>
        <dbReference type="EMBL" id="QIS20921.1"/>
    </source>
</evidence>
<dbReference type="InterPro" id="IPR020472">
    <property type="entry name" value="WD40_PAC1"/>
</dbReference>
<dbReference type="PROSITE" id="PS50294">
    <property type="entry name" value="WD_REPEATS_REGION"/>
    <property type="match status" value="7"/>
</dbReference>
<feature type="repeat" description="WD" evidence="3">
    <location>
        <begin position="753"/>
        <end position="786"/>
    </location>
</feature>
<dbReference type="EMBL" id="CP046173">
    <property type="protein sequence ID" value="QIS20921.1"/>
    <property type="molecule type" value="Genomic_DNA"/>
</dbReference>
<dbReference type="Pfam" id="PF20703">
    <property type="entry name" value="nSTAND1"/>
    <property type="match status" value="1"/>
</dbReference>
<feature type="domain" description="Novel STAND NTPase 1" evidence="5">
    <location>
        <begin position="120"/>
        <end position="485"/>
    </location>
</feature>
<name>A0A6G9Z6A3_9NOCA</name>
<evidence type="ECO:0000256" key="4">
    <source>
        <dbReference type="SAM" id="Phobius"/>
    </source>
</evidence>
<feature type="repeat" description="WD" evidence="3">
    <location>
        <begin position="1111"/>
        <end position="1144"/>
    </location>
</feature>
<dbReference type="Pfam" id="PF00400">
    <property type="entry name" value="WD40"/>
    <property type="match status" value="9"/>
</dbReference>
<dbReference type="SMART" id="SM00320">
    <property type="entry name" value="WD40"/>
    <property type="match status" value="12"/>
</dbReference>
<dbReference type="InterPro" id="IPR036322">
    <property type="entry name" value="WD40_repeat_dom_sf"/>
</dbReference>
<dbReference type="InterPro" id="IPR015943">
    <property type="entry name" value="WD40/YVTN_repeat-like_dom_sf"/>
</dbReference>
<feature type="repeat" description="WD" evidence="3">
    <location>
        <begin position="1032"/>
        <end position="1053"/>
    </location>
</feature>
<evidence type="ECO:0000256" key="3">
    <source>
        <dbReference type="PROSITE-ProRule" id="PRU00221"/>
    </source>
</evidence>